<proteinExistence type="predicted"/>
<gene>
    <name evidence="2" type="ORF">Tco_0951592</name>
</gene>
<name>A0ABQ5DVA6_9ASTR</name>
<reference evidence="2" key="2">
    <citation type="submission" date="2022-01" db="EMBL/GenBank/DDBJ databases">
        <authorList>
            <person name="Yamashiro T."/>
            <person name="Shiraishi A."/>
            <person name="Satake H."/>
            <person name="Nakayama K."/>
        </authorList>
    </citation>
    <scope>NUCLEOTIDE SEQUENCE</scope>
</reference>
<organism evidence="2 3">
    <name type="scientific">Tanacetum coccineum</name>
    <dbReference type="NCBI Taxonomy" id="301880"/>
    <lineage>
        <taxon>Eukaryota</taxon>
        <taxon>Viridiplantae</taxon>
        <taxon>Streptophyta</taxon>
        <taxon>Embryophyta</taxon>
        <taxon>Tracheophyta</taxon>
        <taxon>Spermatophyta</taxon>
        <taxon>Magnoliopsida</taxon>
        <taxon>eudicotyledons</taxon>
        <taxon>Gunneridae</taxon>
        <taxon>Pentapetalae</taxon>
        <taxon>asterids</taxon>
        <taxon>campanulids</taxon>
        <taxon>Asterales</taxon>
        <taxon>Asteraceae</taxon>
        <taxon>Asteroideae</taxon>
        <taxon>Anthemideae</taxon>
        <taxon>Anthemidinae</taxon>
        <taxon>Tanacetum</taxon>
    </lineage>
</organism>
<comment type="caution">
    <text evidence="2">The sequence shown here is derived from an EMBL/GenBank/DDBJ whole genome shotgun (WGS) entry which is preliminary data.</text>
</comment>
<evidence type="ECO:0000256" key="1">
    <source>
        <dbReference type="SAM" id="MobiDB-lite"/>
    </source>
</evidence>
<feature type="compositionally biased region" description="Basic and acidic residues" evidence="1">
    <location>
        <begin position="73"/>
        <end position="84"/>
    </location>
</feature>
<reference evidence="2" key="1">
    <citation type="journal article" date="2022" name="Int. J. Mol. Sci.">
        <title>Draft Genome of Tanacetum Coccineum: Genomic Comparison of Closely Related Tanacetum-Family Plants.</title>
        <authorList>
            <person name="Yamashiro T."/>
            <person name="Shiraishi A."/>
            <person name="Nakayama K."/>
            <person name="Satake H."/>
        </authorList>
    </citation>
    <scope>NUCLEOTIDE SEQUENCE</scope>
</reference>
<dbReference type="EMBL" id="BQNB010015682">
    <property type="protein sequence ID" value="GJT42877.1"/>
    <property type="molecule type" value="Genomic_DNA"/>
</dbReference>
<sequence>MDLDFVANGNLGKLSGEEAWEAIENFAQCQKEWDNPPNIISEQEVANLKAQAKRLFGNEDVWVQMHRGIAWDKVENPDTQKPLDETPLEDLGLNTCNHDIPLSSREIPSIDEPEP</sequence>
<evidence type="ECO:0000313" key="2">
    <source>
        <dbReference type="EMBL" id="GJT42877.1"/>
    </source>
</evidence>
<accession>A0ABQ5DVA6</accession>
<dbReference type="Proteomes" id="UP001151760">
    <property type="component" value="Unassembled WGS sequence"/>
</dbReference>
<protein>
    <submittedName>
        <fullName evidence="2">Uncharacterized protein</fullName>
    </submittedName>
</protein>
<keyword evidence="3" id="KW-1185">Reference proteome</keyword>
<feature type="region of interest" description="Disordered" evidence="1">
    <location>
        <begin position="73"/>
        <end position="115"/>
    </location>
</feature>
<evidence type="ECO:0000313" key="3">
    <source>
        <dbReference type="Proteomes" id="UP001151760"/>
    </source>
</evidence>